<dbReference type="InterPro" id="IPR000711">
    <property type="entry name" value="ATPase_OSCP/dsu"/>
</dbReference>
<dbReference type="NCBIfam" id="TIGR01145">
    <property type="entry name" value="ATP_synt_delta"/>
    <property type="match status" value="1"/>
</dbReference>
<gene>
    <name evidence="9" type="ORF">Cfor_04705</name>
</gene>
<dbReference type="HAMAP" id="MF_01416">
    <property type="entry name" value="ATP_synth_delta_bact"/>
    <property type="match status" value="1"/>
</dbReference>
<evidence type="ECO:0000256" key="7">
    <source>
        <dbReference type="ARBA" id="ARBA00023310"/>
    </source>
</evidence>
<evidence type="ECO:0000256" key="6">
    <source>
        <dbReference type="ARBA" id="ARBA00023136"/>
    </source>
</evidence>
<dbReference type="SUPFAM" id="SSF47928">
    <property type="entry name" value="N-terminal domain of the delta subunit of the F1F0-ATP synthase"/>
    <property type="match status" value="1"/>
</dbReference>
<dbReference type="GO" id="GO:0016020">
    <property type="term" value="C:membrane"/>
    <property type="evidence" value="ECO:0007669"/>
    <property type="project" value="UniProtKB-SubCell"/>
</dbReference>
<comment type="caution">
    <text evidence="9">The sequence shown here is derived from an EMBL/GenBank/DDBJ whole genome shotgun (WGS) entry which is preliminary data.</text>
</comment>
<dbReference type="GO" id="GO:0046933">
    <property type="term" value="F:proton-transporting ATP synthase activity, rotational mechanism"/>
    <property type="evidence" value="ECO:0007669"/>
    <property type="project" value="InterPro"/>
</dbReference>
<dbReference type="EMBL" id="BLKM01002848">
    <property type="protein sequence ID" value="GFG40960.1"/>
    <property type="molecule type" value="Genomic_DNA"/>
</dbReference>
<dbReference type="SMR" id="A0A6L2QAC3"/>
<dbReference type="PANTHER" id="PTHR11910">
    <property type="entry name" value="ATP SYNTHASE DELTA CHAIN"/>
    <property type="match status" value="1"/>
</dbReference>
<proteinExistence type="inferred from homology"/>
<dbReference type="InParanoid" id="A0A6L2QAC3"/>
<dbReference type="Gene3D" id="1.10.520.20">
    <property type="entry name" value="N-terminal domain of the delta subunit of the F1F0-ATP synthase"/>
    <property type="match status" value="1"/>
</dbReference>
<sequence>MALKPAISLNICKLPCGHLLAAVRSWRMGTETSARTFSSSSVQQQLVKPPIQVFGVEGRYATALYSAASKQKQLDAVEKELVKFKSTLKTDLKLREFIDNPTLQRQLKVEGLKQVASKFPLSSQSTNLLGKYTLIMLQLFLDNGRLKSLDGIISVFQTLMAAHRGEVPCEVTTAKPLDDASKTELEAALKSFLKQGEKLLLTVKVDPAIIGGMIVSIGDKYVDMSIASKVKKYTDIITAAV</sequence>
<evidence type="ECO:0000256" key="1">
    <source>
        <dbReference type="ARBA" id="ARBA00004370"/>
    </source>
</evidence>
<keyword evidence="4" id="KW-0375">Hydrogen ion transport</keyword>
<evidence type="ECO:0000256" key="4">
    <source>
        <dbReference type="ARBA" id="ARBA00022781"/>
    </source>
</evidence>
<evidence type="ECO:0000256" key="2">
    <source>
        <dbReference type="ARBA" id="ARBA00007046"/>
    </source>
</evidence>
<protein>
    <recommendedName>
        <fullName evidence="8">Oligomycin sensitivity conferral protein</fullName>
    </recommendedName>
</protein>
<keyword evidence="7" id="KW-0066">ATP synthesis</keyword>
<dbReference type="PRINTS" id="PR00125">
    <property type="entry name" value="ATPASEDELTA"/>
</dbReference>
<keyword evidence="3" id="KW-0813">Transport</keyword>
<organism evidence="9 10">
    <name type="scientific">Coptotermes formosanus</name>
    <name type="common">Formosan subterranean termite</name>
    <dbReference type="NCBI Taxonomy" id="36987"/>
    <lineage>
        <taxon>Eukaryota</taxon>
        <taxon>Metazoa</taxon>
        <taxon>Ecdysozoa</taxon>
        <taxon>Arthropoda</taxon>
        <taxon>Hexapoda</taxon>
        <taxon>Insecta</taxon>
        <taxon>Pterygota</taxon>
        <taxon>Neoptera</taxon>
        <taxon>Polyneoptera</taxon>
        <taxon>Dictyoptera</taxon>
        <taxon>Blattodea</taxon>
        <taxon>Blattoidea</taxon>
        <taxon>Termitoidae</taxon>
        <taxon>Rhinotermitidae</taxon>
        <taxon>Coptotermes</taxon>
    </lineage>
</organism>
<comment type="subcellular location">
    <subcellularLocation>
        <location evidence="1">Membrane</location>
    </subcellularLocation>
</comment>
<comment type="similarity">
    <text evidence="2">Belongs to the ATPase delta chain family.</text>
</comment>
<name>A0A6L2QAC3_COPFO</name>
<dbReference type="AlphaFoldDB" id="A0A6L2QAC3"/>
<evidence type="ECO:0000256" key="8">
    <source>
        <dbReference type="ARBA" id="ARBA00033369"/>
    </source>
</evidence>
<dbReference type="FunCoup" id="A0A6L2QAC3">
    <property type="interactions" value="1275"/>
</dbReference>
<evidence type="ECO:0000256" key="5">
    <source>
        <dbReference type="ARBA" id="ARBA00023065"/>
    </source>
</evidence>
<dbReference type="InterPro" id="IPR026015">
    <property type="entry name" value="ATP_synth_OSCP/delta_N_sf"/>
</dbReference>
<evidence type="ECO:0000313" key="10">
    <source>
        <dbReference type="Proteomes" id="UP000502823"/>
    </source>
</evidence>
<keyword evidence="10" id="KW-1185">Reference proteome</keyword>
<evidence type="ECO:0000313" key="9">
    <source>
        <dbReference type="EMBL" id="GFG40960.1"/>
    </source>
</evidence>
<reference evidence="10" key="1">
    <citation type="submission" date="2020-01" db="EMBL/GenBank/DDBJ databases">
        <title>Draft genome sequence of the Termite Coptotermes fromosanus.</title>
        <authorList>
            <person name="Itakura S."/>
            <person name="Yosikawa Y."/>
            <person name="Umezawa K."/>
        </authorList>
    </citation>
    <scope>NUCLEOTIDE SEQUENCE [LARGE SCALE GENOMIC DNA]</scope>
</reference>
<accession>A0A6L2QAC3</accession>
<dbReference type="Proteomes" id="UP000502823">
    <property type="component" value="Unassembled WGS sequence"/>
</dbReference>
<evidence type="ECO:0000256" key="3">
    <source>
        <dbReference type="ARBA" id="ARBA00022448"/>
    </source>
</evidence>
<dbReference type="OrthoDB" id="1262810at2759"/>
<keyword evidence="6" id="KW-0472">Membrane</keyword>
<dbReference type="Pfam" id="PF00213">
    <property type="entry name" value="OSCP"/>
    <property type="match status" value="1"/>
</dbReference>
<keyword evidence="5" id="KW-0406">Ion transport</keyword>